<comment type="caution">
    <text evidence="1">The sequence shown here is derived from an EMBL/GenBank/DDBJ whole genome shotgun (WGS) entry which is preliminary data.</text>
</comment>
<protein>
    <submittedName>
        <fullName evidence="1">Uncharacterized protein</fullName>
    </submittedName>
</protein>
<evidence type="ECO:0000313" key="1">
    <source>
        <dbReference type="EMBL" id="CAK5081487.1"/>
    </source>
</evidence>
<evidence type="ECO:0000313" key="2">
    <source>
        <dbReference type="Proteomes" id="UP001497535"/>
    </source>
</evidence>
<reference evidence="1" key="1">
    <citation type="submission" date="2023-11" db="EMBL/GenBank/DDBJ databases">
        <authorList>
            <person name="Poullet M."/>
        </authorList>
    </citation>
    <scope>NUCLEOTIDE SEQUENCE</scope>
    <source>
        <strain evidence="1">E1834</strain>
    </source>
</reference>
<dbReference type="EMBL" id="CAVMJV010000044">
    <property type="protein sequence ID" value="CAK5081487.1"/>
    <property type="molecule type" value="Genomic_DNA"/>
</dbReference>
<name>A0ACB0ZSW0_MELEN</name>
<gene>
    <name evidence="1" type="ORF">MENTE1834_LOCUS28720</name>
</gene>
<accession>A0ACB0ZSW0</accession>
<proteinExistence type="predicted"/>
<sequence>MPKLHLKNKFCGLLEHLKRREKKQQNYQLNMKNWQQILTSCQVDQGNVEEKKDEKEVVEEEMDKERTSKSGWDFKLGGLPKKKDCLIDEYKLLCAENLEELLTKNKQSQQINEEDEESAPPW</sequence>
<organism evidence="1 2">
    <name type="scientific">Meloidogyne enterolobii</name>
    <name type="common">Root-knot nematode worm</name>
    <name type="synonym">Meloidogyne mayaguensis</name>
    <dbReference type="NCBI Taxonomy" id="390850"/>
    <lineage>
        <taxon>Eukaryota</taxon>
        <taxon>Metazoa</taxon>
        <taxon>Ecdysozoa</taxon>
        <taxon>Nematoda</taxon>
        <taxon>Chromadorea</taxon>
        <taxon>Rhabditida</taxon>
        <taxon>Tylenchina</taxon>
        <taxon>Tylenchomorpha</taxon>
        <taxon>Tylenchoidea</taxon>
        <taxon>Meloidogynidae</taxon>
        <taxon>Meloidogyninae</taxon>
        <taxon>Meloidogyne</taxon>
    </lineage>
</organism>
<dbReference type="Proteomes" id="UP001497535">
    <property type="component" value="Unassembled WGS sequence"/>
</dbReference>
<keyword evidence="2" id="KW-1185">Reference proteome</keyword>